<evidence type="ECO:0000313" key="2">
    <source>
        <dbReference type="EMBL" id="SEA40106.1"/>
    </source>
</evidence>
<evidence type="ECO:0000256" key="1">
    <source>
        <dbReference type="SAM" id="Phobius"/>
    </source>
</evidence>
<dbReference type="Proteomes" id="UP000198584">
    <property type="component" value="Unassembled WGS sequence"/>
</dbReference>
<name>A0A1H4AW85_9BACI</name>
<dbReference type="EMBL" id="FNQR01000004">
    <property type="protein sequence ID" value="SEA40106.1"/>
    <property type="molecule type" value="Genomic_DNA"/>
</dbReference>
<keyword evidence="1" id="KW-1133">Transmembrane helix</keyword>
<keyword evidence="1" id="KW-0472">Membrane</keyword>
<gene>
    <name evidence="2" type="ORF">SAMN05421743_104221</name>
</gene>
<proteinExistence type="predicted"/>
<protein>
    <submittedName>
        <fullName evidence="2">Uncharacterized protein</fullName>
    </submittedName>
</protein>
<organism evidence="2 3">
    <name type="scientific">Thalassobacillus cyri</name>
    <dbReference type="NCBI Taxonomy" id="571932"/>
    <lineage>
        <taxon>Bacteria</taxon>
        <taxon>Bacillati</taxon>
        <taxon>Bacillota</taxon>
        <taxon>Bacilli</taxon>
        <taxon>Bacillales</taxon>
        <taxon>Bacillaceae</taxon>
        <taxon>Thalassobacillus</taxon>
    </lineage>
</organism>
<evidence type="ECO:0000313" key="3">
    <source>
        <dbReference type="Proteomes" id="UP000198584"/>
    </source>
</evidence>
<sequence length="39" mass="4466">MPSGFVFVQSLFFLTALNVRVAFVCFTVLIRYFAVVYSL</sequence>
<dbReference type="AlphaFoldDB" id="A0A1H4AW85"/>
<keyword evidence="3" id="KW-1185">Reference proteome</keyword>
<reference evidence="2 3" key="1">
    <citation type="submission" date="2016-10" db="EMBL/GenBank/DDBJ databases">
        <authorList>
            <person name="de Groot N.N."/>
        </authorList>
    </citation>
    <scope>NUCLEOTIDE SEQUENCE [LARGE SCALE GENOMIC DNA]</scope>
    <source>
        <strain evidence="2 3">CCM7597</strain>
    </source>
</reference>
<keyword evidence="1" id="KW-0812">Transmembrane</keyword>
<dbReference type="STRING" id="571932.SAMN05421743_104221"/>
<accession>A0A1H4AW85</accession>
<feature type="transmembrane region" description="Helical" evidence="1">
    <location>
        <begin position="12"/>
        <end position="34"/>
    </location>
</feature>